<dbReference type="RefSeq" id="WP_135550896.1">
    <property type="nucleotide sequence ID" value="NZ_SPQQ01000010.1"/>
</dbReference>
<keyword evidence="3" id="KW-1185">Reference proteome</keyword>
<evidence type="ECO:0000313" key="3">
    <source>
        <dbReference type="Proteomes" id="UP000298460"/>
    </source>
</evidence>
<dbReference type="AlphaFoldDB" id="A0A4Z0QYN1"/>
<protein>
    <submittedName>
        <fullName evidence="2">Uncharacterized protein</fullName>
    </submittedName>
</protein>
<sequence length="83" mass="9338">MNINTGHLITSEMFQELQPKDFMPLPEELESAAQKKLAGKPEAMVSLTSGGKLSKWASEQRRKKGKSGRGKMVKDSRRRNRHG</sequence>
<name>A0A4Z0QYN1_9FIRM</name>
<dbReference type="EMBL" id="SPQQ01000010">
    <property type="protein sequence ID" value="TGE35911.1"/>
    <property type="molecule type" value="Genomic_DNA"/>
</dbReference>
<comment type="caution">
    <text evidence="2">The sequence shown here is derived from an EMBL/GenBank/DDBJ whole genome shotgun (WGS) entry which is preliminary data.</text>
</comment>
<evidence type="ECO:0000256" key="1">
    <source>
        <dbReference type="SAM" id="MobiDB-lite"/>
    </source>
</evidence>
<feature type="compositionally biased region" description="Basic residues" evidence="1">
    <location>
        <begin position="61"/>
        <end position="83"/>
    </location>
</feature>
<reference evidence="2 3" key="1">
    <citation type="submission" date="2019-03" db="EMBL/GenBank/DDBJ databases">
        <title>Draft Genome Sequence of Desulfosporosinus fructosivorans Strain 63.6F, Isolated from Marine Sediment in the Baltic Sea.</title>
        <authorList>
            <person name="Hausmann B."/>
            <person name="Vandieken V."/>
            <person name="Pjevac P."/>
            <person name="Schreck K."/>
            <person name="Herbold C.W."/>
            <person name="Loy A."/>
        </authorList>
    </citation>
    <scope>NUCLEOTIDE SEQUENCE [LARGE SCALE GENOMIC DNA]</scope>
    <source>
        <strain evidence="2 3">63.6F</strain>
    </source>
</reference>
<accession>A0A4Z0QYN1</accession>
<proteinExistence type="predicted"/>
<organism evidence="2 3">
    <name type="scientific">Desulfosporosinus fructosivorans</name>
    <dbReference type="NCBI Taxonomy" id="2018669"/>
    <lineage>
        <taxon>Bacteria</taxon>
        <taxon>Bacillati</taxon>
        <taxon>Bacillota</taxon>
        <taxon>Clostridia</taxon>
        <taxon>Eubacteriales</taxon>
        <taxon>Desulfitobacteriaceae</taxon>
        <taxon>Desulfosporosinus</taxon>
    </lineage>
</organism>
<gene>
    <name evidence="2" type="ORF">E4K67_22610</name>
</gene>
<dbReference type="Proteomes" id="UP000298460">
    <property type="component" value="Unassembled WGS sequence"/>
</dbReference>
<evidence type="ECO:0000313" key="2">
    <source>
        <dbReference type="EMBL" id="TGE35911.1"/>
    </source>
</evidence>
<feature type="region of interest" description="Disordered" evidence="1">
    <location>
        <begin position="35"/>
        <end position="83"/>
    </location>
</feature>